<sequence length="231" mass="26402">MDSARALIARGWGVSLVSRCLRVSRAQLHVILRRTDDWMDGCRSRHTDDTDVLLRIHHVIGELLTYGYRRVWALLRRQAELDGMPAINAKRVYRIMSQNALLLERKPAVPPSKRAHTGRVAVKESNQRWCSDGFEFCCDNGERLRVTFALDCCDREALHWAVTTGGFNSETVQDVMLGAVERRFGNDLPLSPVEWLTDNGSCYRANETRQFARMLGLEPKNTRCGVRRVTE</sequence>
<gene>
    <name evidence="3" type="ORF">SFK227_2395</name>
</gene>
<feature type="domain" description="Integrase catalytic" evidence="1">
    <location>
        <begin position="124"/>
        <end position="223"/>
    </location>
</feature>
<dbReference type="InterPro" id="IPR012337">
    <property type="entry name" value="RNaseH-like_sf"/>
</dbReference>
<dbReference type="GO" id="GO:0003676">
    <property type="term" value="F:nucleic acid binding"/>
    <property type="evidence" value="ECO:0007669"/>
    <property type="project" value="InterPro"/>
</dbReference>
<accession>F5NW82</accession>
<evidence type="ECO:0000259" key="1">
    <source>
        <dbReference type="Pfam" id="PF00665"/>
    </source>
</evidence>
<dbReference type="InterPro" id="IPR025948">
    <property type="entry name" value="HTH-like_dom"/>
</dbReference>
<dbReference type="GO" id="GO:0015074">
    <property type="term" value="P:DNA integration"/>
    <property type="evidence" value="ECO:0007669"/>
    <property type="project" value="InterPro"/>
</dbReference>
<dbReference type="Pfam" id="PF00665">
    <property type="entry name" value="rve"/>
    <property type="match status" value="1"/>
</dbReference>
<dbReference type="AlphaFoldDB" id="F5NW82"/>
<evidence type="ECO:0000313" key="3">
    <source>
        <dbReference type="EMBL" id="EGK36796.1"/>
    </source>
</evidence>
<dbReference type="Gene3D" id="3.30.420.10">
    <property type="entry name" value="Ribonuclease H-like superfamily/Ribonuclease H"/>
    <property type="match status" value="1"/>
</dbReference>
<organism evidence="3 4">
    <name type="scientific">Shigella flexneri K-227</name>
    <dbReference type="NCBI Taxonomy" id="766147"/>
    <lineage>
        <taxon>Bacteria</taxon>
        <taxon>Pseudomonadati</taxon>
        <taxon>Pseudomonadota</taxon>
        <taxon>Gammaproteobacteria</taxon>
        <taxon>Enterobacterales</taxon>
        <taxon>Enterobacteriaceae</taxon>
        <taxon>Shigella</taxon>
    </lineage>
</organism>
<comment type="caution">
    <text evidence="3">The sequence shown here is derived from an EMBL/GenBank/DDBJ whole genome shotgun (WGS) entry which is preliminary data.</text>
</comment>
<dbReference type="InterPro" id="IPR001584">
    <property type="entry name" value="Integrase_cat-core"/>
</dbReference>
<evidence type="ECO:0000313" key="4">
    <source>
        <dbReference type="Proteomes" id="UP000004520"/>
    </source>
</evidence>
<dbReference type="SUPFAM" id="SSF53098">
    <property type="entry name" value="Ribonuclease H-like"/>
    <property type="match status" value="1"/>
</dbReference>
<dbReference type="InterPro" id="IPR036397">
    <property type="entry name" value="RNaseH_sf"/>
</dbReference>
<dbReference type="EMBL" id="AFGY01000032">
    <property type="protein sequence ID" value="EGK36796.1"/>
    <property type="molecule type" value="Genomic_DNA"/>
</dbReference>
<dbReference type="PATRIC" id="fig|766147.3.peg.2362"/>
<proteinExistence type="predicted"/>
<evidence type="ECO:0008006" key="5">
    <source>
        <dbReference type="Google" id="ProtNLM"/>
    </source>
</evidence>
<reference evidence="3 4" key="1">
    <citation type="submission" date="2011-04" db="EMBL/GenBank/DDBJ databases">
        <authorList>
            <person name="Rasko D."/>
            <person name="Redman J."/>
            <person name="Daugherty S.C."/>
            <person name="Tallon L."/>
            <person name="Sadzewicz L."/>
            <person name="Jones K."/>
            <person name="Santana-Cruz I."/>
            <person name="Liu X."/>
        </authorList>
    </citation>
    <scope>NUCLEOTIDE SEQUENCE [LARGE SCALE GENOMIC DNA]</scope>
    <source>
        <strain evidence="3 4">K-227</strain>
    </source>
</reference>
<evidence type="ECO:0000259" key="2">
    <source>
        <dbReference type="Pfam" id="PF13276"/>
    </source>
</evidence>
<dbReference type="Pfam" id="PF13276">
    <property type="entry name" value="HTH_21"/>
    <property type="match status" value="1"/>
</dbReference>
<feature type="domain" description="HTH-like" evidence="2">
    <location>
        <begin position="55"/>
        <end position="103"/>
    </location>
</feature>
<name>F5NW82_SHIFL</name>
<dbReference type="PANTHER" id="PTHR37936">
    <property type="entry name" value="TRANSPOSASE INSC FOR INSERTION ELEMENT IS2A-RELATED"/>
    <property type="match status" value="1"/>
</dbReference>
<protein>
    <recommendedName>
        <fullName evidence="5">Integrase core domain protein</fullName>
    </recommendedName>
</protein>
<dbReference type="Proteomes" id="UP000004520">
    <property type="component" value="Unassembled WGS sequence"/>
</dbReference>
<dbReference type="PANTHER" id="PTHR37936:SF3">
    <property type="entry name" value="TRANSPOSASE INSC FOR INSERTION ELEMENT IS2A-RELATED"/>
    <property type="match status" value="1"/>
</dbReference>